<feature type="transmembrane region" description="Helical" evidence="1">
    <location>
        <begin position="56"/>
        <end position="76"/>
    </location>
</feature>
<dbReference type="STRING" id="563192.HMPREF0179_03526"/>
<dbReference type="Pfam" id="PF13598">
    <property type="entry name" value="DUF4139"/>
    <property type="match status" value="1"/>
</dbReference>
<dbReference type="Proteomes" id="UP000006034">
    <property type="component" value="Unassembled WGS sequence"/>
</dbReference>
<dbReference type="PANTHER" id="PTHR31005:SF8">
    <property type="entry name" value="DUF4139 DOMAIN-CONTAINING PROTEIN"/>
    <property type="match status" value="1"/>
</dbReference>
<evidence type="ECO:0000313" key="4">
    <source>
        <dbReference type="Proteomes" id="UP000006034"/>
    </source>
</evidence>
<keyword evidence="4" id="KW-1185">Reference proteome</keyword>
<dbReference type="EMBL" id="ADCP02000001">
    <property type="protein sequence ID" value="EFV42665.2"/>
    <property type="molecule type" value="Genomic_DNA"/>
</dbReference>
<evidence type="ECO:0000256" key="1">
    <source>
        <dbReference type="SAM" id="Phobius"/>
    </source>
</evidence>
<keyword evidence="1" id="KW-0812">Transmembrane</keyword>
<dbReference type="PANTHER" id="PTHR31005">
    <property type="entry name" value="DUF4139 DOMAIN-CONTAINING PROTEIN"/>
    <property type="match status" value="1"/>
</dbReference>
<protein>
    <recommendedName>
        <fullName evidence="2">DUF4139 domain-containing protein</fullName>
    </recommendedName>
</protein>
<dbReference type="InterPro" id="IPR011935">
    <property type="entry name" value="CHP02231"/>
</dbReference>
<dbReference type="InterPro" id="IPR037291">
    <property type="entry name" value="DUF4139"/>
</dbReference>
<reference evidence="3 4" key="1">
    <citation type="submission" date="2010-10" db="EMBL/GenBank/DDBJ databases">
        <authorList>
            <consortium name="The Broad Institute Genome Sequencing Platform"/>
            <person name="Ward D."/>
            <person name="Earl A."/>
            <person name="Feldgarden M."/>
            <person name="Young S.K."/>
            <person name="Gargeya S."/>
            <person name="Zeng Q."/>
            <person name="Alvarado L."/>
            <person name="Berlin A."/>
            <person name="Bochicchio J."/>
            <person name="Chapman S.B."/>
            <person name="Chen Z."/>
            <person name="Freedman E."/>
            <person name="Gellesch M."/>
            <person name="Goldberg J."/>
            <person name="Griggs A."/>
            <person name="Gujja S."/>
            <person name="Heilman E."/>
            <person name="Heiman D."/>
            <person name="Howarth C."/>
            <person name="Mehta T."/>
            <person name="Neiman D."/>
            <person name="Pearson M."/>
            <person name="Roberts A."/>
            <person name="Saif S."/>
            <person name="Shea T."/>
            <person name="Shenoy N."/>
            <person name="Sisk P."/>
            <person name="Stolte C."/>
            <person name="Sykes S."/>
            <person name="White J."/>
            <person name="Yandava C."/>
            <person name="Allen-Vercoe E."/>
            <person name="Sibley C."/>
            <person name="Ambrose C.E."/>
            <person name="Strauss J."/>
            <person name="Daigneault M."/>
            <person name="Haas B."/>
            <person name="Nusbaum C."/>
            <person name="Birren B."/>
        </authorList>
    </citation>
    <scope>NUCLEOTIDE SEQUENCE [LARGE SCALE GENOMIC DNA]</scope>
    <source>
        <strain evidence="3 4">3_1_6</strain>
    </source>
</reference>
<reference evidence="3 4" key="2">
    <citation type="submission" date="2013-04" db="EMBL/GenBank/DDBJ databases">
        <title>The Genome Sequence of Bilophila wadsworthia 3_1_6.</title>
        <authorList>
            <consortium name="The Broad Institute Genomics Platform"/>
            <person name="Earl A."/>
            <person name="Ward D."/>
            <person name="Feldgarden M."/>
            <person name="Gevers D."/>
            <person name="Sibley C."/>
            <person name="Strauss J."/>
            <person name="Allen-Vercoe E."/>
            <person name="Walker B."/>
            <person name="Young S."/>
            <person name="Zeng Q."/>
            <person name="Gargeya S."/>
            <person name="Fitzgerald M."/>
            <person name="Haas B."/>
            <person name="Abouelleil A."/>
            <person name="Allen A.W."/>
            <person name="Alvarado L."/>
            <person name="Arachchi H.M."/>
            <person name="Berlin A.M."/>
            <person name="Chapman S.B."/>
            <person name="Gainer-Dewar J."/>
            <person name="Goldberg J."/>
            <person name="Griggs A."/>
            <person name="Gujja S."/>
            <person name="Hansen M."/>
            <person name="Howarth C."/>
            <person name="Imamovic A."/>
            <person name="Ireland A."/>
            <person name="Larimer J."/>
            <person name="McCowan C."/>
            <person name="Murphy C."/>
            <person name="Pearson M."/>
            <person name="Poon T.W."/>
            <person name="Priest M."/>
            <person name="Roberts A."/>
            <person name="Saif S."/>
            <person name="Shea T."/>
            <person name="Sisk P."/>
            <person name="Sykes S."/>
            <person name="Wortman J."/>
            <person name="Nusbaum C."/>
            <person name="Birren B."/>
        </authorList>
    </citation>
    <scope>NUCLEOTIDE SEQUENCE [LARGE SCALE GENOMIC DNA]</scope>
    <source>
        <strain evidence="3 4">3_1_6</strain>
    </source>
</reference>
<gene>
    <name evidence="3" type="ORF">HMPREF0179_03526</name>
</gene>
<sequence length="554" mass="60136">MGSETREIVMAFSREFGETESPPRWDMKMERCLGRWLKGPLFLFELQSEVVMRNRLVLLAALMWCLSGVAAAAPAMDIVLYPSSAQVQVDDTLPVKNGAVAFVVPAGTDLESLVISLDKGEVISRRAIPVLVADSETVAALRQDLAEARAHAAGLEGEAAAVAARISLWSKGALAQEISMAEMEKLDAAMPERLKALYVQAAALEPQVKEAREGVARLEQALSEYGDAATGTQVEAQVGDLSGNVRVRYSYMLSGCGWSPAYRFDAEPEKGLVRFTQQAEIRQATGQDWKGVHLTLASADPGSGLQPGSLPNWTLRKVEHMPRALAASPVMEQAAMDAAPNMMMKAAPPVDVREMATFAAWDLGTRTVPAGRPVLFELARGDWKASFVRLARPGYGGKAAWLMAEVRLPEAVDWPHGPAQYSVDGLPVGAGTFALSGDHEDMFFGRDSRVTVDMKQDLRQSGSKGFVGKRQTRDWKWTIEVTNSHTQPVAVRVEDPEPQIGDSAIEVKVVAKPAPVVKDHVNTWNLTVPASGKSVIDYTVEASAPEDMRLIYGR</sequence>
<dbReference type="AlphaFoldDB" id="E5YBF3"/>
<keyword evidence="1" id="KW-1133">Transmembrane helix</keyword>
<dbReference type="HOGENOM" id="CLU_010457_3_1_7"/>
<evidence type="ECO:0000259" key="2">
    <source>
        <dbReference type="Pfam" id="PF13598"/>
    </source>
</evidence>
<feature type="domain" description="DUF4139" evidence="2">
    <location>
        <begin position="247"/>
        <end position="546"/>
    </location>
</feature>
<dbReference type="eggNOG" id="COG1196">
    <property type="taxonomic scope" value="Bacteria"/>
</dbReference>
<accession>E5YBF3</accession>
<evidence type="ECO:0000313" key="3">
    <source>
        <dbReference type="EMBL" id="EFV42665.2"/>
    </source>
</evidence>
<organism evidence="3 4">
    <name type="scientific">Bilophila wadsworthia (strain 3_1_6)</name>
    <dbReference type="NCBI Taxonomy" id="563192"/>
    <lineage>
        <taxon>Bacteria</taxon>
        <taxon>Pseudomonadati</taxon>
        <taxon>Thermodesulfobacteriota</taxon>
        <taxon>Desulfovibrionia</taxon>
        <taxon>Desulfovibrionales</taxon>
        <taxon>Desulfovibrionaceae</taxon>
        <taxon>Bilophila</taxon>
    </lineage>
</organism>
<proteinExistence type="predicted"/>
<keyword evidence="1" id="KW-0472">Membrane</keyword>
<comment type="caution">
    <text evidence="3">The sequence shown here is derived from an EMBL/GenBank/DDBJ whole genome shotgun (WGS) entry which is preliminary data.</text>
</comment>
<name>E5YBF3_BILW3</name>